<proteinExistence type="predicted"/>
<sequence>MPWSSWLEGSEAAMSKNTGHRGVPTLDECWALIKAHGMLPHIQEHSRRVAEVAFWLGAHLVEAGEPLSLDLIEAAALLHDLGKTPCLGTSRNHATWGANLLRAAGYPEVARIVEEHIALSFDPGDFSFIREAEVVNYADKRVLHTQVVPLAVRFADLLTRYGKTAEARERIMALEAKARVLEAKLFAPLKLDPEVLLHLNAPKYPGSPGITTKRPGSLWQES</sequence>
<gene>
    <name evidence="2" type="ORF">ENW48_03125</name>
</gene>
<dbReference type="InterPro" id="IPR006674">
    <property type="entry name" value="HD_domain"/>
</dbReference>
<dbReference type="EMBL" id="DTKJ01000020">
    <property type="protein sequence ID" value="HGZ11193.1"/>
    <property type="molecule type" value="Genomic_DNA"/>
</dbReference>
<dbReference type="InterPro" id="IPR006675">
    <property type="entry name" value="HDIG_dom"/>
</dbReference>
<dbReference type="AlphaFoldDB" id="A0A7C5ALL6"/>
<organism evidence="2">
    <name type="scientific">Desulfobacca acetoxidans</name>
    <dbReference type="NCBI Taxonomy" id="60893"/>
    <lineage>
        <taxon>Bacteria</taxon>
        <taxon>Pseudomonadati</taxon>
        <taxon>Thermodesulfobacteriota</taxon>
        <taxon>Desulfobaccia</taxon>
        <taxon>Desulfobaccales</taxon>
        <taxon>Desulfobaccaceae</taxon>
        <taxon>Desulfobacca</taxon>
    </lineage>
</organism>
<dbReference type="InterPro" id="IPR003607">
    <property type="entry name" value="HD/PDEase_dom"/>
</dbReference>
<dbReference type="Gene3D" id="1.10.3210.10">
    <property type="entry name" value="Hypothetical protein af1432"/>
    <property type="match status" value="1"/>
</dbReference>
<evidence type="ECO:0000313" key="2">
    <source>
        <dbReference type="EMBL" id="HGZ11193.1"/>
    </source>
</evidence>
<name>A0A7C5ALL6_9BACT</name>
<dbReference type="SMART" id="SM00471">
    <property type="entry name" value="HDc"/>
    <property type="match status" value="1"/>
</dbReference>
<protein>
    <submittedName>
        <fullName evidence="2">HD domain-containing protein</fullName>
    </submittedName>
</protein>
<dbReference type="Pfam" id="PF01966">
    <property type="entry name" value="HD"/>
    <property type="match status" value="1"/>
</dbReference>
<evidence type="ECO:0000259" key="1">
    <source>
        <dbReference type="SMART" id="SM00471"/>
    </source>
</evidence>
<dbReference type="SUPFAM" id="SSF109604">
    <property type="entry name" value="HD-domain/PDEase-like"/>
    <property type="match status" value="1"/>
</dbReference>
<reference evidence="2" key="1">
    <citation type="journal article" date="2020" name="mSystems">
        <title>Genome- and Community-Level Interaction Insights into Carbon Utilization and Element Cycling Functions of Hydrothermarchaeota in Hydrothermal Sediment.</title>
        <authorList>
            <person name="Zhou Z."/>
            <person name="Liu Y."/>
            <person name="Xu W."/>
            <person name="Pan J."/>
            <person name="Luo Z.H."/>
            <person name="Li M."/>
        </authorList>
    </citation>
    <scope>NUCLEOTIDE SEQUENCE [LARGE SCALE GENOMIC DNA]</scope>
    <source>
        <strain evidence="2">SpSt-853</strain>
    </source>
</reference>
<accession>A0A7C5ALL6</accession>
<feature type="domain" description="HD/PDEase" evidence="1">
    <location>
        <begin position="38"/>
        <end position="180"/>
    </location>
</feature>
<dbReference type="NCBIfam" id="TIGR00277">
    <property type="entry name" value="HDIG"/>
    <property type="match status" value="1"/>
</dbReference>
<dbReference type="CDD" id="cd00077">
    <property type="entry name" value="HDc"/>
    <property type="match status" value="1"/>
</dbReference>
<comment type="caution">
    <text evidence="2">The sequence shown here is derived from an EMBL/GenBank/DDBJ whole genome shotgun (WGS) entry which is preliminary data.</text>
</comment>